<dbReference type="Pfam" id="PF03372">
    <property type="entry name" value="Exo_endo_phos"/>
    <property type="match status" value="1"/>
</dbReference>
<evidence type="ECO:0000259" key="2">
    <source>
        <dbReference type="Pfam" id="PF03372"/>
    </source>
</evidence>
<dbReference type="RefSeq" id="WP_344470879.1">
    <property type="nucleotide sequence ID" value="NZ_BAAAQX010000002.1"/>
</dbReference>
<reference evidence="3 4" key="1">
    <citation type="journal article" date="2019" name="Int. J. Syst. Evol. Microbiol.">
        <title>The Global Catalogue of Microorganisms (GCM) 10K type strain sequencing project: providing services to taxonomists for standard genome sequencing and annotation.</title>
        <authorList>
            <consortium name="The Broad Institute Genomics Platform"/>
            <consortium name="The Broad Institute Genome Sequencing Center for Infectious Disease"/>
            <person name="Wu L."/>
            <person name="Ma J."/>
        </authorList>
    </citation>
    <scope>NUCLEOTIDE SEQUENCE [LARGE SCALE GENOMIC DNA]</scope>
    <source>
        <strain evidence="3 4">JCM 16114</strain>
    </source>
</reference>
<keyword evidence="1" id="KW-0472">Membrane</keyword>
<dbReference type="Proteomes" id="UP001499843">
    <property type="component" value="Unassembled WGS sequence"/>
</dbReference>
<dbReference type="InterPro" id="IPR005135">
    <property type="entry name" value="Endo/exonuclease/phosphatase"/>
</dbReference>
<dbReference type="InterPro" id="IPR036691">
    <property type="entry name" value="Endo/exonu/phosph_ase_sf"/>
</dbReference>
<keyword evidence="1" id="KW-0812">Transmembrane</keyword>
<keyword evidence="3" id="KW-0540">Nuclease</keyword>
<keyword evidence="4" id="KW-1185">Reference proteome</keyword>
<dbReference type="SUPFAM" id="SSF56219">
    <property type="entry name" value="DNase I-like"/>
    <property type="match status" value="1"/>
</dbReference>
<feature type="domain" description="Endonuclease/exonuclease/phosphatase" evidence="2">
    <location>
        <begin position="130"/>
        <end position="326"/>
    </location>
</feature>
<keyword evidence="3" id="KW-0378">Hydrolase</keyword>
<feature type="transmembrane region" description="Helical" evidence="1">
    <location>
        <begin position="32"/>
        <end position="51"/>
    </location>
</feature>
<name>A0ABN3C7Z6_9ACTN</name>
<protein>
    <submittedName>
        <fullName evidence="3">Endonuclease/exonuclease/phosphatase family protein</fullName>
    </submittedName>
</protein>
<comment type="caution">
    <text evidence="3">The sequence shown here is derived from an EMBL/GenBank/DDBJ whole genome shotgun (WGS) entry which is preliminary data.</text>
</comment>
<organism evidence="3 4">
    <name type="scientific">Nonomuraea monospora</name>
    <dbReference type="NCBI Taxonomy" id="568818"/>
    <lineage>
        <taxon>Bacteria</taxon>
        <taxon>Bacillati</taxon>
        <taxon>Actinomycetota</taxon>
        <taxon>Actinomycetes</taxon>
        <taxon>Streptosporangiales</taxon>
        <taxon>Streptosporangiaceae</taxon>
        <taxon>Nonomuraea</taxon>
    </lineage>
</organism>
<evidence type="ECO:0000313" key="4">
    <source>
        <dbReference type="Proteomes" id="UP001499843"/>
    </source>
</evidence>
<evidence type="ECO:0000256" key="1">
    <source>
        <dbReference type="SAM" id="Phobius"/>
    </source>
</evidence>
<feature type="transmembrane region" description="Helical" evidence="1">
    <location>
        <begin position="86"/>
        <end position="103"/>
    </location>
</feature>
<evidence type="ECO:0000313" key="3">
    <source>
        <dbReference type="EMBL" id="GAA2205345.1"/>
    </source>
</evidence>
<gene>
    <name evidence="3" type="ORF">GCM10009850_008260</name>
</gene>
<dbReference type="EMBL" id="BAAAQX010000002">
    <property type="protein sequence ID" value="GAA2205345.1"/>
    <property type="molecule type" value="Genomic_DNA"/>
</dbReference>
<keyword evidence="3" id="KW-0255">Endonuclease</keyword>
<proteinExistence type="predicted"/>
<keyword evidence="1" id="KW-1133">Transmembrane helix</keyword>
<accession>A0ABN3C7Z6</accession>
<dbReference type="GO" id="GO:0004519">
    <property type="term" value="F:endonuclease activity"/>
    <property type="evidence" value="ECO:0007669"/>
    <property type="project" value="UniProtKB-KW"/>
</dbReference>
<feature type="transmembrane region" description="Helical" evidence="1">
    <location>
        <begin position="57"/>
        <end position="79"/>
    </location>
</feature>
<dbReference type="Gene3D" id="3.60.10.10">
    <property type="entry name" value="Endonuclease/exonuclease/phosphatase"/>
    <property type="match status" value="1"/>
</dbReference>
<sequence>MNRIGDGVSATAGVEEAGAGDRPPARRRRRRWFSWAVAVLLAAWAVVRIGGWEQGTLLVQLVTVTPYGAALAALVALIALLRRNRWGALVAALACVAMVAVLMPRTIAAEQPAAGGPALRVLTINLFTKGDAQAVVDLVRRNNVDVLTALELTHAGAESLDAAGLRQLMPHRVLQPESDAIGSGIYSRHPATELPGLFTVIGHNMPAAAVTLPGGGRVELVAVHPRPPLGPKEADWNASLRALPAPSPSAVRVLAGDFNATLDHRAFRDLLSRGYVDAAEQAGKGLTPTWPSGRAMPPIIAIDHVVADRRVAVSRVDILNVPRTDHRAVLAELRLP</sequence>